<evidence type="ECO:0000259" key="10">
    <source>
        <dbReference type="PROSITE" id="PS50192"/>
    </source>
</evidence>
<keyword evidence="8 9" id="KW-0472">Membrane</keyword>
<keyword evidence="6 9" id="KW-1133">Transmembrane helix</keyword>
<evidence type="ECO:0000256" key="9">
    <source>
        <dbReference type="SAM" id="Phobius"/>
    </source>
</evidence>
<dbReference type="GO" id="GO:0006888">
    <property type="term" value="P:endoplasmic reticulum to Golgi vesicle-mediated transport"/>
    <property type="evidence" value="ECO:0007669"/>
    <property type="project" value="TreeGrafter"/>
</dbReference>
<dbReference type="PROSITE" id="PS00914">
    <property type="entry name" value="SYNTAXIN"/>
    <property type="match status" value="1"/>
</dbReference>
<feature type="transmembrane region" description="Helical" evidence="9">
    <location>
        <begin position="349"/>
        <end position="369"/>
    </location>
</feature>
<dbReference type="GO" id="GO:0031201">
    <property type="term" value="C:SNARE complex"/>
    <property type="evidence" value="ECO:0007669"/>
    <property type="project" value="TreeGrafter"/>
</dbReference>
<dbReference type="InterPro" id="IPR010989">
    <property type="entry name" value="SNARE"/>
</dbReference>
<dbReference type="GO" id="GO:0006906">
    <property type="term" value="P:vesicle fusion"/>
    <property type="evidence" value="ECO:0007669"/>
    <property type="project" value="TreeGrafter"/>
</dbReference>
<organism evidence="11">
    <name type="scientific">Prasinoderma coloniale</name>
    <dbReference type="NCBI Taxonomy" id="156133"/>
    <lineage>
        <taxon>Eukaryota</taxon>
        <taxon>Viridiplantae</taxon>
        <taxon>Prasinodermophyta</taxon>
        <taxon>Prasinodermophyceae</taxon>
        <taxon>Prasinodermales</taxon>
        <taxon>Prasinodermaceae</taxon>
        <taxon>Prasinoderma</taxon>
    </lineage>
</organism>
<keyword evidence="4 9" id="KW-0812">Transmembrane</keyword>
<keyword evidence="5" id="KW-0653">Protein transport</keyword>
<evidence type="ECO:0000256" key="4">
    <source>
        <dbReference type="ARBA" id="ARBA00022692"/>
    </source>
</evidence>
<sequence length="370" mass="38257">MSALAVHRGGGLGGGGAVAPCRDRTGELLAVAERLRAKLGDGAVGADAAAKEAAEARRLAKQQHSEFAQKAAIIGRNIHATSTKLAKLAKLAKRTSMFDDPAAEIQELTAVVKADITALNGAIEDLQASRSASAANRNQSAHDSTVVGNLKTRLAGATKEFKEVLTMRTDSLKVHQGRQQMFSSASPLKPMLGAPLRPPPSSNSFGATSATAGGVGGGVGNGGGALPGTFGARSVGAPAAAPTASQLFGASDPAMQEGAPLLGGGQQSQQLVGADRTSQYLQSRHEAVQQVEATIHELGGIFQQLATVVAEQGEVAIRIDDNINDTVANVDNAQGQLLKYLDRVQNNRWLILKIFGVIMLFAALFVVFVA</sequence>
<dbReference type="InterPro" id="IPR006012">
    <property type="entry name" value="Syntaxin/epimorphin_CS"/>
</dbReference>
<evidence type="ECO:0000256" key="6">
    <source>
        <dbReference type="ARBA" id="ARBA00022989"/>
    </source>
</evidence>
<evidence type="ECO:0000256" key="5">
    <source>
        <dbReference type="ARBA" id="ARBA00022927"/>
    </source>
</evidence>
<keyword evidence="7" id="KW-0175">Coiled coil</keyword>
<dbReference type="GO" id="GO:0006886">
    <property type="term" value="P:intracellular protein transport"/>
    <property type="evidence" value="ECO:0007669"/>
    <property type="project" value="InterPro"/>
</dbReference>
<accession>A0A7R9TB26</accession>
<dbReference type="InterPro" id="IPR000727">
    <property type="entry name" value="T_SNARE_dom"/>
</dbReference>
<reference evidence="11" key="1">
    <citation type="submission" date="2021-01" db="EMBL/GenBank/DDBJ databases">
        <authorList>
            <person name="Corre E."/>
            <person name="Pelletier E."/>
            <person name="Niang G."/>
            <person name="Scheremetjew M."/>
            <person name="Finn R."/>
            <person name="Kale V."/>
            <person name="Holt S."/>
            <person name="Cochrane G."/>
            <person name="Meng A."/>
            <person name="Brown T."/>
            <person name="Cohen L."/>
        </authorList>
    </citation>
    <scope>NUCLEOTIDE SEQUENCE</scope>
    <source>
        <strain evidence="11">CCMP1413</strain>
    </source>
</reference>
<evidence type="ECO:0000256" key="2">
    <source>
        <dbReference type="ARBA" id="ARBA00009063"/>
    </source>
</evidence>
<evidence type="ECO:0000256" key="7">
    <source>
        <dbReference type="ARBA" id="ARBA00023054"/>
    </source>
</evidence>
<dbReference type="AlphaFoldDB" id="A0A7R9TB26"/>
<comment type="similarity">
    <text evidence="2">Belongs to the syntaxin family.</text>
</comment>
<dbReference type="GO" id="GO:0000139">
    <property type="term" value="C:Golgi membrane"/>
    <property type="evidence" value="ECO:0007669"/>
    <property type="project" value="TreeGrafter"/>
</dbReference>
<comment type="subcellular location">
    <subcellularLocation>
        <location evidence="1">Membrane</location>
        <topology evidence="1">Single-pass type IV membrane protein</topology>
    </subcellularLocation>
</comment>
<protein>
    <recommendedName>
        <fullName evidence="10">t-SNARE coiled-coil homology domain-containing protein</fullName>
    </recommendedName>
</protein>
<evidence type="ECO:0000313" key="11">
    <source>
        <dbReference type="EMBL" id="CAD8230593.1"/>
    </source>
</evidence>
<dbReference type="PROSITE" id="PS50192">
    <property type="entry name" value="T_SNARE"/>
    <property type="match status" value="1"/>
</dbReference>
<dbReference type="Gene3D" id="1.20.58.70">
    <property type="match status" value="1"/>
</dbReference>
<name>A0A7R9TB26_9VIRI</name>
<dbReference type="PANTHER" id="PTHR19957:SF3">
    <property type="entry name" value="SYNTAXIN-5"/>
    <property type="match status" value="1"/>
</dbReference>
<dbReference type="SMART" id="SM00397">
    <property type="entry name" value="t_SNARE"/>
    <property type="match status" value="1"/>
</dbReference>
<dbReference type="InterPro" id="IPR045242">
    <property type="entry name" value="Syntaxin"/>
</dbReference>
<feature type="domain" description="T-SNARE coiled-coil homology" evidence="10">
    <location>
        <begin position="278"/>
        <end position="340"/>
    </location>
</feature>
<keyword evidence="3" id="KW-0813">Transport</keyword>
<dbReference type="EMBL" id="HBDZ01001984">
    <property type="protein sequence ID" value="CAD8230593.1"/>
    <property type="molecule type" value="Transcribed_RNA"/>
</dbReference>
<dbReference type="GO" id="GO:0000149">
    <property type="term" value="F:SNARE binding"/>
    <property type="evidence" value="ECO:0007669"/>
    <property type="project" value="TreeGrafter"/>
</dbReference>
<evidence type="ECO:0000256" key="3">
    <source>
        <dbReference type="ARBA" id="ARBA00022448"/>
    </source>
</evidence>
<dbReference type="GO" id="GO:0005484">
    <property type="term" value="F:SNAP receptor activity"/>
    <property type="evidence" value="ECO:0007669"/>
    <property type="project" value="InterPro"/>
</dbReference>
<proteinExistence type="inferred from homology"/>
<dbReference type="Pfam" id="PF05739">
    <property type="entry name" value="SNARE"/>
    <property type="match status" value="1"/>
</dbReference>
<gene>
    <name evidence="11" type="ORF">PCOL08062_LOCUS1591</name>
</gene>
<dbReference type="CDD" id="cd15844">
    <property type="entry name" value="SNARE_syntaxin5"/>
    <property type="match status" value="1"/>
</dbReference>
<evidence type="ECO:0000256" key="8">
    <source>
        <dbReference type="ARBA" id="ARBA00023136"/>
    </source>
</evidence>
<evidence type="ECO:0000256" key="1">
    <source>
        <dbReference type="ARBA" id="ARBA00004211"/>
    </source>
</evidence>
<dbReference type="GO" id="GO:0048278">
    <property type="term" value="P:vesicle docking"/>
    <property type="evidence" value="ECO:0007669"/>
    <property type="project" value="TreeGrafter"/>
</dbReference>
<dbReference type="PANTHER" id="PTHR19957">
    <property type="entry name" value="SYNTAXIN"/>
    <property type="match status" value="1"/>
</dbReference>
<dbReference type="SUPFAM" id="SSF47661">
    <property type="entry name" value="t-snare proteins"/>
    <property type="match status" value="1"/>
</dbReference>